<dbReference type="Proteomes" id="UP000539175">
    <property type="component" value="Unassembled WGS sequence"/>
</dbReference>
<evidence type="ECO:0000259" key="2">
    <source>
        <dbReference type="PROSITE" id="PS50056"/>
    </source>
</evidence>
<dbReference type="GO" id="GO:0004721">
    <property type="term" value="F:phosphoprotein phosphatase activity"/>
    <property type="evidence" value="ECO:0007669"/>
    <property type="project" value="InterPro"/>
</dbReference>
<dbReference type="PROSITE" id="PS50056">
    <property type="entry name" value="TYR_PHOSPHATASE_2"/>
    <property type="match status" value="1"/>
</dbReference>
<evidence type="ECO:0000256" key="1">
    <source>
        <dbReference type="ARBA" id="ARBA00009580"/>
    </source>
</evidence>
<dbReference type="RefSeq" id="WP_184807824.1">
    <property type="nucleotide sequence ID" value="NZ_JACIIZ010000030.1"/>
</dbReference>
<comment type="similarity">
    <text evidence="1">Belongs to the protein-tyrosine phosphatase family.</text>
</comment>
<name>A0A7X0EFS5_9PROT</name>
<gene>
    <name evidence="3" type="ORF">FHS74_005912</name>
</gene>
<dbReference type="InterPro" id="IPR026893">
    <property type="entry name" value="Tyr/Ser_Pase_IphP-type"/>
</dbReference>
<protein>
    <submittedName>
        <fullName evidence="3">Protein tyrosine/serine phosphatase</fullName>
    </submittedName>
</protein>
<dbReference type="AlphaFoldDB" id="A0A7X0EFS5"/>
<dbReference type="InterPro" id="IPR000387">
    <property type="entry name" value="Tyr_Pase_dom"/>
</dbReference>
<keyword evidence="4" id="KW-1185">Reference proteome</keyword>
<proteinExistence type="inferred from homology"/>
<sequence length="251" mass="27407">MLSGVPNFRDAGGYATRSGATVRTGVLFRSGRPIHATADDVATLDRLGVSTLVDLRWPDERSRHPTGPWSHRLEVIATDVGGDSDPWPVFLRESDLSAATLDGYMRRFYAGAAFEERHVDLFTRYFAALAAGRGALLVHCTGGKDRTGLLVALTHHLLGVHRDDILADYVATNHHWPYERHGADVAAALAAGHGRATPDEDAVRVVMEVRPDLLDLAFDAIIDRHGSVDTYLERQLGATPAVRDQIVARLT</sequence>
<organism evidence="3 4">
    <name type="scientific">Nitrospirillum iridis</name>
    <dbReference type="NCBI Taxonomy" id="765888"/>
    <lineage>
        <taxon>Bacteria</taxon>
        <taxon>Pseudomonadati</taxon>
        <taxon>Pseudomonadota</taxon>
        <taxon>Alphaproteobacteria</taxon>
        <taxon>Rhodospirillales</taxon>
        <taxon>Azospirillaceae</taxon>
        <taxon>Nitrospirillum</taxon>
    </lineage>
</organism>
<dbReference type="PROSITE" id="PS00383">
    <property type="entry name" value="TYR_PHOSPHATASE_1"/>
    <property type="match status" value="1"/>
</dbReference>
<feature type="domain" description="Tyrosine specific protein phosphatases" evidence="2">
    <location>
        <begin position="116"/>
        <end position="153"/>
    </location>
</feature>
<accession>A0A7X0EFS5</accession>
<dbReference type="EMBL" id="JACIIZ010000030">
    <property type="protein sequence ID" value="MBB6255313.1"/>
    <property type="molecule type" value="Genomic_DNA"/>
</dbReference>
<comment type="caution">
    <text evidence="3">The sequence shown here is derived from an EMBL/GenBank/DDBJ whole genome shotgun (WGS) entry which is preliminary data.</text>
</comment>
<dbReference type="PANTHER" id="PTHR31126">
    <property type="entry name" value="TYROSINE-PROTEIN PHOSPHATASE"/>
    <property type="match status" value="1"/>
</dbReference>
<dbReference type="Pfam" id="PF13350">
    <property type="entry name" value="Y_phosphatase3"/>
    <property type="match status" value="1"/>
</dbReference>
<dbReference type="InterPro" id="IPR029021">
    <property type="entry name" value="Prot-tyrosine_phosphatase-like"/>
</dbReference>
<evidence type="ECO:0000313" key="4">
    <source>
        <dbReference type="Proteomes" id="UP000539175"/>
    </source>
</evidence>
<dbReference type="Gene3D" id="3.90.190.10">
    <property type="entry name" value="Protein tyrosine phosphatase superfamily"/>
    <property type="match status" value="1"/>
</dbReference>
<evidence type="ECO:0000313" key="3">
    <source>
        <dbReference type="EMBL" id="MBB6255313.1"/>
    </source>
</evidence>
<dbReference type="PANTHER" id="PTHR31126:SF1">
    <property type="entry name" value="TYROSINE SPECIFIC PROTEIN PHOSPHATASES DOMAIN-CONTAINING PROTEIN"/>
    <property type="match status" value="1"/>
</dbReference>
<reference evidence="3 4" key="1">
    <citation type="submission" date="2020-08" db="EMBL/GenBank/DDBJ databases">
        <title>Genomic Encyclopedia of Type Strains, Phase IV (KMG-IV): sequencing the most valuable type-strain genomes for metagenomic binning, comparative biology and taxonomic classification.</title>
        <authorList>
            <person name="Goeker M."/>
        </authorList>
    </citation>
    <scope>NUCLEOTIDE SEQUENCE [LARGE SCALE GENOMIC DNA]</scope>
    <source>
        <strain evidence="3 4">DSM 22198</strain>
    </source>
</reference>
<dbReference type="SUPFAM" id="SSF52799">
    <property type="entry name" value="(Phosphotyrosine protein) phosphatases II"/>
    <property type="match status" value="1"/>
</dbReference>
<dbReference type="InterPro" id="IPR016130">
    <property type="entry name" value="Tyr_Pase_AS"/>
</dbReference>